<dbReference type="AlphaFoldDB" id="A0A6A5RE47"/>
<evidence type="ECO:0000313" key="2">
    <source>
        <dbReference type="Proteomes" id="UP000800082"/>
    </source>
</evidence>
<protein>
    <submittedName>
        <fullName evidence="1">Uncharacterized protein</fullName>
    </submittedName>
</protein>
<dbReference type="EMBL" id="ML978982">
    <property type="protein sequence ID" value="KAF1925743.1"/>
    <property type="molecule type" value="Genomic_DNA"/>
</dbReference>
<dbReference type="OrthoDB" id="3598281at2759"/>
<name>A0A6A5RE47_9PLEO</name>
<dbReference type="RefSeq" id="XP_033445995.1">
    <property type="nucleotide sequence ID" value="XM_033598216.1"/>
</dbReference>
<evidence type="ECO:0000313" key="1">
    <source>
        <dbReference type="EMBL" id="KAF1925743.1"/>
    </source>
</evidence>
<dbReference type="GeneID" id="54355883"/>
<organism evidence="1 2">
    <name type="scientific">Didymella exigua CBS 183.55</name>
    <dbReference type="NCBI Taxonomy" id="1150837"/>
    <lineage>
        <taxon>Eukaryota</taxon>
        <taxon>Fungi</taxon>
        <taxon>Dikarya</taxon>
        <taxon>Ascomycota</taxon>
        <taxon>Pezizomycotina</taxon>
        <taxon>Dothideomycetes</taxon>
        <taxon>Pleosporomycetidae</taxon>
        <taxon>Pleosporales</taxon>
        <taxon>Pleosporineae</taxon>
        <taxon>Didymellaceae</taxon>
        <taxon>Didymella</taxon>
    </lineage>
</organism>
<sequence>MDYDWANNLIAEITDDIYIEKFMLLRHQTPRLRGRKARKLADMLLHGDRHFVDIGANYSQGDFDKHTRQTLGEYLTGIEKLFEDFTRSLRVLLPINYVLTPESESVRADVGDRIPELKQKAEQMCALLPARASQEEDVNDINIDNIDVKEDEENSALVFETMAIFYVSASIALHPFSPRCLVIHTTHYSAQSQWSS</sequence>
<dbReference type="Proteomes" id="UP000800082">
    <property type="component" value="Unassembled WGS sequence"/>
</dbReference>
<keyword evidence="2" id="KW-1185">Reference proteome</keyword>
<accession>A0A6A5RE47</accession>
<gene>
    <name evidence="1" type="ORF">M421DRAFT_94590</name>
</gene>
<reference evidence="1" key="1">
    <citation type="journal article" date="2020" name="Stud. Mycol.">
        <title>101 Dothideomycetes genomes: a test case for predicting lifestyles and emergence of pathogens.</title>
        <authorList>
            <person name="Haridas S."/>
            <person name="Albert R."/>
            <person name="Binder M."/>
            <person name="Bloem J."/>
            <person name="Labutti K."/>
            <person name="Salamov A."/>
            <person name="Andreopoulos B."/>
            <person name="Baker S."/>
            <person name="Barry K."/>
            <person name="Bills G."/>
            <person name="Bluhm B."/>
            <person name="Cannon C."/>
            <person name="Castanera R."/>
            <person name="Culley D."/>
            <person name="Daum C."/>
            <person name="Ezra D."/>
            <person name="Gonzalez J."/>
            <person name="Henrissat B."/>
            <person name="Kuo A."/>
            <person name="Liang C."/>
            <person name="Lipzen A."/>
            <person name="Lutzoni F."/>
            <person name="Magnuson J."/>
            <person name="Mondo S."/>
            <person name="Nolan M."/>
            <person name="Ohm R."/>
            <person name="Pangilinan J."/>
            <person name="Park H.-J."/>
            <person name="Ramirez L."/>
            <person name="Alfaro M."/>
            <person name="Sun H."/>
            <person name="Tritt A."/>
            <person name="Yoshinaga Y."/>
            <person name="Zwiers L.-H."/>
            <person name="Turgeon B."/>
            <person name="Goodwin S."/>
            <person name="Spatafora J."/>
            <person name="Crous P."/>
            <person name="Grigoriev I."/>
        </authorList>
    </citation>
    <scope>NUCLEOTIDE SEQUENCE</scope>
    <source>
        <strain evidence="1">CBS 183.55</strain>
    </source>
</reference>
<proteinExistence type="predicted"/>